<dbReference type="GO" id="GO:1990904">
    <property type="term" value="C:ribonucleoprotein complex"/>
    <property type="evidence" value="ECO:0007669"/>
    <property type="project" value="UniProtKB-KW"/>
</dbReference>
<keyword evidence="3 4" id="KW-0687">Ribonucleoprotein</keyword>
<evidence type="ECO:0000256" key="1">
    <source>
        <dbReference type="ARBA" id="ARBA00009106"/>
    </source>
</evidence>
<evidence type="ECO:0000313" key="6">
    <source>
        <dbReference type="EMBL" id="CBN75356.1"/>
    </source>
</evidence>
<evidence type="ECO:0000313" key="7">
    <source>
        <dbReference type="Proteomes" id="UP000002630"/>
    </source>
</evidence>
<name>D8LTW6_ECTSI</name>
<dbReference type="Pfam" id="PF03297">
    <property type="entry name" value="Ribosomal_S25"/>
    <property type="match status" value="1"/>
</dbReference>
<evidence type="ECO:0000256" key="3">
    <source>
        <dbReference type="ARBA" id="ARBA00023274"/>
    </source>
</evidence>
<feature type="compositionally biased region" description="Basic residues" evidence="5">
    <location>
        <begin position="22"/>
        <end position="31"/>
    </location>
</feature>
<gene>
    <name evidence="6" type="ORF">Esi_0090_0028</name>
</gene>
<dbReference type="GO" id="GO:0005840">
    <property type="term" value="C:ribosome"/>
    <property type="evidence" value="ECO:0007669"/>
    <property type="project" value="UniProtKB-KW"/>
</dbReference>
<dbReference type="STRING" id="2880.D8LTW6"/>
<accession>D8LTW6</accession>
<evidence type="ECO:0000256" key="4">
    <source>
        <dbReference type="RuleBase" id="RU366057"/>
    </source>
</evidence>
<dbReference type="PANTHER" id="PTHR12850">
    <property type="entry name" value="40S RIBOSOMAL PROTEIN S25"/>
    <property type="match status" value="1"/>
</dbReference>
<protein>
    <recommendedName>
        <fullName evidence="4">40S ribosomal protein S25</fullName>
    </recommendedName>
</protein>
<dbReference type="eggNOG" id="KOG1767">
    <property type="taxonomic scope" value="Eukaryota"/>
</dbReference>
<dbReference type="EMBL" id="FN649751">
    <property type="protein sequence ID" value="CBN75356.1"/>
    <property type="molecule type" value="Genomic_DNA"/>
</dbReference>
<dbReference type="FunFam" id="3.30.63.20:FF:000001">
    <property type="entry name" value="40S ribosomal protein S25"/>
    <property type="match status" value="1"/>
</dbReference>
<sequence>MPPKTQQKSKEQKMAAAMAGGKGRKKKWSKGKVREKVANQVLFNEDTYTRCLAEVPKMKLITASGLVERLKVNGSLARAAIRELEEKGLIRKVDAHHAQVIYTRATNVEE</sequence>
<dbReference type="InterPro" id="IPR036390">
    <property type="entry name" value="WH_DNA-bd_sf"/>
</dbReference>
<proteinExistence type="inferred from homology"/>
<dbReference type="AlphaFoldDB" id="D8LTW6"/>
<dbReference type="Proteomes" id="UP000002630">
    <property type="component" value="Linkage Group LG26"/>
</dbReference>
<keyword evidence="7" id="KW-1185">Reference proteome</keyword>
<evidence type="ECO:0000256" key="5">
    <source>
        <dbReference type="SAM" id="MobiDB-lite"/>
    </source>
</evidence>
<reference evidence="6 7" key="1">
    <citation type="journal article" date="2010" name="Nature">
        <title>The Ectocarpus genome and the independent evolution of multicellularity in brown algae.</title>
        <authorList>
            <person name="Cock J.M."/>
            <person name="Sterck L."/>
            <person name="Rouze P."/>
            <person name="Scornet D."/>
            <person name="Allen A.E."/>
            <person name="Amoutzias G."/>
            <person name="Anthouard V."/>
            <person name="Artiguenave F."/>
            <person name="Aury J.M."/>
            <person name="Badger J.H."/>
            <person name="Beszteri B."/>
            <person name="Billiau K."/>
            <person name="Bonnet E."/>
            <person name="Bothwell J.H."/>
            <person name="Bowler C."/>
            <person name="Boyen C."/>
            <person name="Brownlee C."/>
            <person name="Carrano C.J."/>
            <person name="Charrier B."/>
            <person name="Cho G.Y."/>
            <person name="Coelho S.M."/>
            <person name="Collen J."/>
            <person name="Corre E."/>
            <person name="Da Silva C."/>
            <person name="Delage L."/>
            <person name="Delaroque N."/>
            <person name="Dittami S.M."/>
            <person name="Doulbeau S."/>
            <person name="Elias M."/>
            <person name="Farnham G."/>
            <person name="Gachon C.M."/>
            <person name="Gschloessl B."/>
            <person name="Heesch S."/>
            <person name="Jabbari K."/>
            <person name="Jubin C."/>
            <person name="Kawai H."/>
            <person name="Kimura K."/>
            <person name="Kloareg B."/>
            <person name="Kupper F.C."/>
            <person name="Lang D."/>
            <person name="Le Bail A."/>
            <person name="Leblanc C."/>
            <person name="Lerouge P."/>
            <person name="Lohr M."/>
            <person name="Lopez P.J."/>
            <person name="Martens C."/>
            <person name="Maumus F."/>
            <person name="Michel G."/>
            <person name="Miranda-Saavedra D."/>
            <person name="Morales J."/>
            <person name="Moreau H."/>
            <person name="Motomura T."/>
            <person name="Nagasato C."/>
            <person name="Napoli C.A."/>
            <person name="Nelson D.R."/>
            <person name="Nyvall-Collen P."/>
            <person name="Peters A.F."/>
            <person name="Pommier C."/>
            <person name="Potin P."/>
            <person name="Poulain J."/>
            <person name="Quesneville H."/>
            <person name="Read B."/>
            <person name="Rensing S.A."/>
            <person name="Ritter A."/>
            <person name="Rousvoal S."/>
            <person name="Samanta M."/>
            <person name="Samson G."/>
            <person name="Schroeder D.C."/>
            <person name="Segurens B."/>
            <person name="Strittmatter M."/>
            <person name="Tonon T."/>
            <person name="Tregear J.W."/>
            <person name="Valentin K."/>
            <person name="von Dassow P."/>
            <person name="Yamagishi T."/>
            <person name="Van de Peer Y."/>
            <person name="Wincker P."/>
        </authorList>
    </citation>
    <scope>NUCLEOTIDE SEQUENCE [LARGE SCALE GENOMIC DNA]</scope>
    <source>
        <strain evidence="7">Ec32 / CCAP1310/4</strain>
    </source>
</reference>
<keyword evidence="2 4" id="KW-0689">Ribosomal protein</keyword>
<dbReference type="SUPFAM" id="SSF46785">
    <property type="entry name" value="Winged helix' DNA-binding domain"/>
    <property type="match status" value="1"/>
</dbReference>
<feature type="region of interest" description="Disordered" evidence="5">
    <location>
        <begin position="1"/>
        <end position="31"/>
    </location>
</feature>
<dbReference type="Gene3D" id="3.30.63.20">
    <property type="match status" value="1"/>
</dbReference>
<organism evidence="6 7">
    <name type="scientific">Ectocarpus siliculosus</name>
    <name type="common">Brown alga</name>
    <name type="synonym">Conferva siliculosa</name>
    <dbReference type="NCBI Taxonomy" id="2880"/>
    <lineage>
        <taxon>Eukaryota</taxon>
        <taxon>Sar</taxon>
        <taxon>Stramenopiles</taxon>
        <taxon>Ochrophyta</taxon>
        <taxon>PX clade</taxon>
        <taxon>Phaeophyceae</taxon>
        <taxon>Ectocarpales</taxon>
        <taxon>Ectocarpaceae</taxon>
        <taxon>Ectocarpus</taxon>
    </lineage>
</organism>
<dbReference type="OMA" id="RIVHHSG"/>
<evidence type="ECO:0000256" key="2">
    <source>
        <dbReference type="ARBA" id="ARBA00022980"/>
    </source>
</evidence>
<dbReference type="InParanoid" id="D8LTW6"/>
<dbReference type="OrthoDB" id="10263513at2759"/>
<dbReference type="InterPro" id="IPR004977">
    <property type="entry name" value="Ribosomal_eS25"/>
</dbReference>
<comment type="similarity">
    <text evidence="1 4">Belongs to the eukaryotic ribosomal protein eS25 family.</text>
</comment>
<dbReference type="FunCoup" id="D8LTW6">
    <property type="interactions" value="426"/>
</dbReference>
<dbReference type="EMBL" id="FN649138">
    <property type="protein sequence ID" value="CBN75356.1"/>
    <property type="molecule type" value="Genomic_DNA"/>
</dbReference>